<dbReference type="InterPro" id="IPR035965">
    <property type="entry name" value="PAS-like_dom_sf"/>
</dbReference>
<dbReference type="InterPro" id="IPR010982">
    <property type="entry name" value="Lambda_DNA-bd_dom_sf"/>
</dbReference>
<keyword evidence="4" id="KW-0808">Transferase</keyword>
<dbReference type="SMART" id="SM00530">
    <property type="entry name" value="HTH_XRE"/>
    <property type="match status" value="1"/>
</dbReference>
<protein>
    <recommendedName>
        <fullName evidence="2">histidine kinase</fullName>
        <ecNumber evidence="2">2.7.13.3</ecNumber>
    </recommendedName>
</protein>
<dbReference type="PROSITE" id="PS50112">
    <property type="entry name" value="PAS"/>
    <property type="match status" value="1"/>
</dbReference>
<proteinExistence type="predicted"/>
<dbReference type="Pfam" id="PF01381">
    <property type="entry name" value="HTH_3"/>
    <property type="match status" value="1"/>
</dbReference>
<dbReference type="AlphaFoldDB" id="A0A1H1URN6"/>
<dbReference type="InterPro" id="IPR000700">
    <property type="entry name" value="PAS-assoc_C"/>
</dbReference>
<evidence type="ECO:0000256" key="4">
    <source>
        <dbReference type="ARBA" id="ARBA00022679"/>
    </source>
</evidence>
<dbReference type="PROSITE" id="PS50943">
    <property type="entry name" value="HTH_CROC1"/>
    <property type="match status" value="1"/>
</dbReference>
<dbReference type="STRING" id="1392877.SAMN05216221_2538"/>
<dbReference type="Gene3D" id="1.10.260.40">
    <property type="entry name" value="lambda repressor-like DNA-binding domains"/>
    <property type="match status" value="1"/>
</dbReference>
<evidence type="ECO:0000313" key="9">
    <source>
        <dbReference type="EMBL" id="SDS75165.1"/>
    </source>
</evidence>
<comment type="catalytic activity">
    <reaction evidence="1">
        <text>ATP + protein L-histidine = ADP + protein N-phospho-L-histidine.</text>
        <dbReference type="EC" id="2.7.13.3"/>
    </reaction>
</comment>
<dbReference type="GO" id="GO:0003677">
    <property type="term" value="F:DNA binding"/>
    <property type="evidence" value="ECO:0007669"/>
    <property type="project" value="InterPro"/>
</dbReference>
<evidence type="ECO:0000259" key="7">
    <source>
        <dbReference type="PROSITE" id="PS50113"/>
    </source>
</evidence>
<dbReference type="InterPro" id="IPR001387">
    <property type="entry name" value="Cro/C1-type_HTH"/>
</dbReference>
<dbReference type="PANTHER" id="PTHR43304">
    <property type="entry name" value="PHYTOCHROME-LIKE PROTEIN CPH1"/>
    <property type="match status" value="1"/>
</dbReference>
<dbReference type="SUPFAM" id="SSF55785">
    <property type="entry name" value="PYP-like sensor domain (PAS domain)"/>
    <property type="match status" value="2"/>
</dbReference>
<feature type="domain" description="PAS" evidence="6">
    <location>
        <begin position="221"/>
        <end position="291"/>
    </location>
</feature>
<dbReference type="PROSITE" id="PS50113">
    <property type="entry name" value="PAC"/>
    <property type="match status" value="2"/>
</dbReference>
<dbReference type="Gene3D" id="2.10.70.100">
    <property type="match status" value="1"/>
</dbReference>
<dbReference type="GO" id="GO:0004673">
    <property type="term" value="F:protein histidine kinase activity"/>
    <property type="evidence" value="ECO:0007669"/>
    <property type="project" value="UniProtKB-EC"/>
</dbReference>
<feature type="domain" description="PAC" evidence="7">
    <location>
        <begin position="295"/>
        <end position="348"/>
    </location>
</feature>
<dbReference type="EMBL" id="LT629751">
    <property type="protein sequence ID" value="SDS75165.1"/>
    <property type="molecule type" value="Genomic_DNA"/>
</dbReference>
<reference evidence="10" key="1">
    <citation type="submission" date="2016-10" db="EMBL/GenBank/DDBJ databases">
        <authorList>
            <person name="Varghese N."/>
            <person name="Submissions S."/>
        </authorList>
    </citation>
    <scope>NUCLEOTIDE SEQUENCE [LARGE SCALE GENOMIC DNA]</scope>
    <source>
        <strain evidence="10">KCTC 32247</strain>
    </source>
</reference>
<feature type="domain" description="PAC" evidence="7">
    <location>
        <begin position="168"/>
        <end position="220"/>
    </location>
</feature>
<sequence>MDANSFAFRLKELLEHKKLTLQAVANQLGISRTAVHKWTRGGEIDDDNLRRLAAFLQVNWIWLRYGEQAQQDAQNAEAVVLPMTDVRRKYTAEIMESEARMKLAQENARIVTWEWNLITDEVTYSSNVEQVYGWHVSRNDEFWPHVIAEDAANLRAVSERSIATGTPYETDFRIVTPSGEIRWIASRATPLQDSAGRTVKMIGISMDNSARKSAEERLRASEERFRAIFEQACGAMAYVSLDGRWLKINQSLCQLLGYSADELGGLSIQALTHPDDLDGNLELLERLKAGEIAMYALDKRLRHRDGHYLWVRVKTSLQRSAQDGSPEQLIALIEDIGAERAERQGLQARARLLERLCRSEDSGEWRFERDSGRLHCDATCARLLGRRSAARLDNLAALLLQLQEQDAAQLEALVRDAGKGFALACHLEDGAGRVEFLAEPQDDGRQLVGLLRPLRD</sequence>
<dbReference type="Gene3D" id="3.30.450.20">
    <property type="entry name" value="PAS domain"/>
    <property type="match status" value="2"/>
</dbReference>
<dbReference type="InterPro" id="IPR013655">
    <property type="entry name" value="PAS_fold_3"/>
</dbReference>
<dbReference type="SUPFAM" id="SSF47413">
    <property type="entry name" value="lambda repressor-like DNA-binding domains"/>
    <property type="match status" value="1"/>
</dbReference>
<gene>
    <name evidence="9" type="ORF">SAMN05216221_2538</name>
</gene>
<dbReference type="RefSeq" id="WP_090349280.1">
    <property type="nucleotide sequence ID" value="NZ_LT629751.1"/>
</dbReference>
<evidence type="ECO:0000256" key="3">
    <source>
        <dbReference type="ARBA" id="ARBA00022553"/>
    </source>
</evidence>
<dbReference type="InterPro" id="IPR001610">
    <property type="entry name" value="PAC"/>
</dbReference>
<keyword evidence="5" id="KW-0418">Kinase</keyword>
<evidence type="ECO:0000256" key="5">
    <source>
        <dbReference type="ARBA" id="ARBA00022777"/>
    </source>
</evidence>
<dbReference type="EC" id="2.7.13.3" evidence="2"/>
<dbReference type="InterPro" id="IPR052162">
    <property type="entry name" value="Sensor_kinase/Photoreceptor"/>
</dbReference>
<dbReference type="OrthoDB" id="8573350at2"/>
<dbReference type="Pfam" id="PF08447">
    <property type="entry name" value="PAS_3"/>
    <property type="match status" value="2"/>
</dbReference>
<dbReference type="SMART" id="SM00091">
    <property type="entry name" value="PAS"/>
    <property type="match status" value="2"/>
</dbReference>
<accession>A0A1H1URN6</accession>
<dbReference type="Proteomes" id="UP000243359">
    <property type="component" value="Chromosome I"/>
</dbReference>
<name>A0A1H1URN6_9PSED</name>
<dbReference type="SMART" id="SM00086">
    <property type="entry name" value="PAC"/>
    <property type="match status" value="2"/>
</dbReference>
<keyword evidence="3" id="KW-0597">Phosphoprotein</keyword>
<feature type="domain" description="HTH cro/C1-type" evidence="8">
    <location>
        <begin position="10"/>
        <end position="63"/>
    </location>
</feature>
<evidence type="ECO:0000256" key="1">
    <source>
        <dbReference type="ARBA" id="ARBA00000085"/>
    </source>
</evidence>
<dbReference type="CDD" id="cd00130">
    <property type="entry name" value="PAS"/>
    <property type="match status" value="1"/>
</dbReference>
<dbReference type="CDD" id="cd00093">
    <property type="entry name" value="HTH_XRE"/>
    <property type="match status" value="1"/>
</dbReference>
<dbReference type="InterPro" id="IPR000014">
    <property type="entry name" value="PAS"/>
</dbReference>
<evidence type="ECO:0000259" key="8">
    <source>
        <dbReference type="PROSITE" id="PS50943"/>
    </source>
</evidence>
<dbReference type="NCBIfam" id="TIGR00229">
    <property type="entry name" value="sensory_box"/>
    <property type="match status" value="1"/>
</dbReference>
<evidence type="ECO:0000256" key="2">
    <source>
        <dbReference type="ARBA" id="ARBA00012438"/>
    </source>
</evidence>
<dbReference type="PANTHER" id="PTHR43304:SF1">
    <property type="entry name" value="PAC DOMAIN-CONTAINING PROTEIN"/>
    <property type="match status" value="1"/>
</dbReference>
<evidence type="ECO:0000259" key="6">
    <source>
        <dbReference type="PROSITE" id="PS50112"/>
    </source>
</evidence>
<evidence type="ECO:0000313" key="10">
    <source>
        <dbReference type="Proteomes" id="UP000243359"/>
    </source>
</evidence>
<organism evidence="9 10">
    <name type="scientific">Pseudomonas oryzae</name>
    <dbReference type="NCBI Taxonomy" id="1392877"/>
    <lineage>
        <taxon>Bacteria</taxon>
        <taxon>Pseudomonadati</taxon>
        <taxon>Pseudomonadota</taxon>
        <taxon>Gammaproteobacteria</taxon>
        <taxon>Pseudomonadales</taxon>
        <taxon>Pseudomonadaceae</taxon>
        <taxon>Pseudomonas</taxon>
    </lineage>
</organism>
<keyword evidence="10" id="KW-1185">Reference proteome</keyword>